<organism evidence="2 3">
    <name type="scientific">Sphingomonas jatrophae</name>
    <dbReference type="NCBI Taxonomy" id="1166337"/>
    <lineage>
        <taxon>Bacteria</taxon>
        <taxon>Pseudomonadati</taxon>
        <taxon>Pseudomonadota</taxon>
        <taxon>Alphaproteobacteria</taxon>
        <taxon>Sphingomonadales</taxon>
        <taxon>Sphingomonadaceae</taxon>
        <taxon>Sphingomonas</taxon>
    </lineage>
</organism>
<feature type="domain" description="Zinc finger Ogr/Delta-type" evidence="1">
    <location>
        <begin position="14"/>
        <end position="59"/>
    </location>
</feature>
<evidence type="ECO:0000313" key="2">
    <source>
        <dbReference type="EMBL" id="SFR79725.1"/>
    </source>
</evidence>
<gene>
    <name evidence="2" type="ORF">SAMN05192580_0445</name>
</gene>
<dbReference type="RefSeq" id="WP_093310061.1">
    <property type="nucleotide sequence ID" value="NZ_FOZG01000001.1"/>
</dbReference>
<evidence type="ECO:0000259" key="1">
    <source>
        <dbReference type="Pfam" id="PF04606"/>
    </source>
</evidence>
<reference evidence="2 3" key="1">
    <citation type="submission" date="2016-10" db="EMBL/GenBank/DDBJ databases">
        <authorList>
            <person name="de Groot N.N."/>
        </authorList>
    </citation>
    <scope>NUCLEOTIDE SEQUENCE [LARGE SCALE GENOMIC DNA]</scope>
    <source>
        <strain evidence="2 3">S5-249</strain>
    </source>
</reference>
<dbReference type="Pfam" id="PF04606">
    <property type="entry name" value="Ogr_Delta"/>
    <property type="match status" value="1"/>
</dbReference>
<keyword evidence="3" id="KW-1185">Reference proteome</keyword>
<name>A0A1I6JL74_9SPHN</name>
<accession>A0A1I6JL74</accession>
<dbReference type="EMBL" id="FOZG01000001">
    <property type="protein sequence ID" value="SFR79725.1"/>
    <property type="molecule type" value="Genomic_DNA"/>
</dbReference>
<dbReference type="OrthoDB" id="7510608at2"/>
<proteinExistence type="predicted"/>
<dbReference type="Proteomes" id="UP000198824">
    <property type="component" value="Unassembled WGS sequence"/>
</dbReference>
<protein>
    <submittedName>
        <fullName evidence="2">Ogr/Delta-like zinc finger</fullName>
    </submittedName>
</protein>
<evidence type="ECO:0000313" key="3">
    <source>
        <dbReference type="Proteomes" id="UP000198824"/>
    </source>
</evidence>
<sequence length="106" mass="11754">MKGASKPRFPAIDCPHCGSRAEVRSSEKVTPCIRDVWLRCRNDDCGHRFVAQFSVVRTITPSLRPNPSIVLPVSAAYPLGQRRPANDEVQVVALRADNDLLTREIG</sequence>
<dbReference type="InterPro" id="IPR007684">
    <property type="entry name" value="Znf_Ogr/Delta"/>
</dbReference>
<dbReference type="AlphaFoldDB" id="A0A1I6JL74"/>
<dbReference type="STRING" id="1166337.SAMN05192580_0445"/>